<dbReference type="AlphaFoldDB" id="A0A7W6JX28"/>
<keyword evidence="2" id="KW-0378">Hydrolase</keyword>
<gene>
    <name evidence="2" type="ORF">GGR46_003597</name>
</gene>
<dbReference type="EMBL" id="JACIEH010000003">
    <property type="protein sequence ID" value="MBB4100025.1"/>
    <property type="molecule type" value="Genomic_DNA"/>
</dbReference>
<sequence length="289" mass="30450">MSLILNRRALVKGAGALGALAVLPPGLLHAAPIGDPETIDLAVSPTRSTKLLVWKPASPKGVVLFSTGHGSWPERYDRLISVLLGQGFAVLAPVHVDSMHYPERDKFTFLSGLPERFVDMRATGAYAAKTFPGLPVIAAGHSFGTLVSLALGGGLPHFKAYDPAVKAVLGFSSPGKAPGLVPANAYTSVKVPVIIVTGTEDTVPPVMGHATAAEEHLFPAETAPAGTYALVVEGGTHQLVDDAVRFPRTEAPAKLFVDAYGLGDARARRKLDTWKPSVGDRWTIRKAQA</sequence>
<protein>
    <submittedName>
        <fullName evidence="2">Alpha-beta hydrolase superfamily lysophospholipase</fullName>
    </submittedName>
</protein>
<accession>A0A7W6JX28</accession>
<dbReference type="GO" id="GO:0016787">
    <property type="term" value="F:hydrolase activity"/>
    <property type="evidence" value="ECO:0007669"/>
    <property type="project" value="UniProtKB-KW"/>
</dbReference>
<dbReference type="InterPro" id="IPR029058">
    <property type="entry name" value="AB_hydrolase_fold"/>
</dbReference>
<name>A0A7W6JX28_9SPHN</name>
<dbReference type="InterPro" id="IPR006311">
    <property type="entry name" value="TAT_signal"/>
</dbReference>
<feature type="signal peptide" evidence="1">
    <location>
        <begin position="1"/>
        <end position="30"/>
    </location>
</feature>
<dbReference type="Proteomes" id="UP000557392">
    <property type="component" value="Unassembled WGS sequence"/>
</dbReference>
<proteinExistence type="predicted"/>
<reference evidence="2 3" key="1">
    <citation type="submission" date="2020-08" db="EMBL/GenBank/DDBJ databases">
        <title>Genomic Encyclopedia of Type Strains, Phase IV (KMG-IV): sequencing the most valuable type-strain genomes for metagenomic binning, comparative biology and taxonomic classification.</title>
        <authorList>
            <person name="Goeker M."/>
        </authorList>
    </citation>
    <scope>NUCLEOTIDE SEQUENCE [LARGE SCALE GENOMIC DNA]</scope>
    <source>
        <strain evidence="2 3">DSM 101806</strain>
    </source>
</reference>
<dbReference type="PROSITE" id="PS51318">
    <property type="entry name" value="TAT"/>
    <property type="match status" value="1"/>
</dbReference>
<keyword evidence="1" id="KW-0732">Signal</keyword>
<evidence type="ECO:0000313" key="3">
    <source>
        <dbReference type="Proteomes" id="UP000557392"/>
    </source>
</evidence>
<dbReference type="Gene3D" id="3.40.50.1820">
    <property type="entry name" value="alpha/beta hydrolase"/>
    <property type="match status" value="1"/>
</dbReference>
<dbReference type="RefSeq" id="WP_183999359.1">
    <property type="nucleotide sequence ID" value="NZ_JACIEH010000003.1"/>
</dbReference>
<dbReference type="SUPFAM" id="SSF53474">
    <property type="entry name" value="alpha/beta-Hydrolases"/>
    <property type="match status" value="1"/>
</dbReference>
<feature type="chain" id="PRO_5030713646" evidence="1">
    <location>
        <begin position="31"/>
        <end position="289"/>
    </location>
</feature>
<evidence type="ECO:0000313" key="2">
    <source>
        <dbReference type="EMBL" id="MBB4100025.1"/>
    </source>
</evidence>
<keyword evidence="3" id="KW-1185">Reference proteome</keyword>
<comment type="caution">
    <text evidence="2">The sequence shown here is derived from an EMBL/GenBank/DDBJ whole genome shotgun (WGS) entry which is preliminary data.</text>
</comment>
<organism evidence="2 3">
    <name type="scientific">Sphingomonas kyeonggiensis</name>
    <dbReference type="NCBI Taxonomy" id="1268553"/>
    <lineage>
        <taxon>Bacteria</taxon>
        <taxon>Pseudomonadati</taxon>
        <taxon>Pseudomonadota</taxon>
        <taxon>Alphaproteobacteria</taxon>
        <taxon>Sphingomonadales</taxon>
        <taxon>Sphingomonadaceae</taxon>
        <taxon>Sphingomonas</taxon>
    </lineage>
</organism>
<evidence type="ECO:0000256" key="1">
    <source>
        <dbReference type="SAM" id="SignalP"/>
    </source>
</evidence>